<keyword evidence="6 7" id="KW-0067">ATP-binding</keyword>
<feature type="compositionally biased region" description="Low complexity" evidence="8">
    <location>
        <begin position="372"/>
        <end position="393"/>
    </location>
</feature>
<dbReference type="InterPro" id="IPR000719">
    <property type="entry name" value="Prot_kinase_dom"/>
</dbReference>
<dbReference type="PROSITE" id="PS00107">
    <property type="entry name" value="PROTEIN_KINASE_ATP"/>
    <property type="match status" value="1"/>
</dbReference>
<dbReference type="PANTHER" id="PTHR43671:SF13">
    <property type="entry name" value="SERINE_THREONINE-PROTEIN KINASE NEK2"/>
    <property type="match status" value="1"/>
</dbReference>
<dbReference type="PANTHER" id="PTHR43671">
    <property type="entry name" value="SERINE/THREONINE-PROTEIN KINASE NEK"/>
    <property type="match status" value="1"/>
</dbReference>
<proteinExistence type="inferred from homology"/>
<keyword evidence="3" id="KW-0808">Transferase</keyword>
<keyword evidence="9" id="KW-0812">Transmembrane</keyword>
<evidence type="ECO:0000256" key="4">
    <source>
        <dbReference type="ARBA" id="ARBA00022741"/>
    </source>
</evidence>
<dbReference type="InterPro" id="IPR008271">
    <property type="entry name" value="Ser/Thr_kinase_AS"/>
</dbReference>
<evidence type="ECO:0000256" key="5">
    <source>
        <dbReference type="ARBA" id="ARBA00022777"/>
    </source>
</evidence>
<dbReference type="PROSITE" id="PS50011">
    <property type="entry name" value="PROTEIN_KINASE_DOM"/>
    <property type="match status" value="1"/>
</dbReference>
<dbReference type="InterPro" id="IPR011009">
    <property type="entry name" value="Kinase-like_dom_sf"/>
</dbReference>
<keyword evidence="4 7" id="KW-0547">Nucleotide-binding</keyword>
<keyword evidence="12" id="KW-1185">Reference proteome</keyword>
<reference evidence="11 12" key="1">
    <citation type="journal article" date="2024" name="Int. J. Syst. Evol. Microbiol.">
        <title>Clostridium omnivorum sp. nov., isolated from anoxic soil under the treatment of reductive soil disinfestation.</title>
        <authorList>
            <person name="Ueki A."/>
            <person name="Tonouchi A."/>
            <person name="Kaku N."/>
            <person name="Honma S."/>
            <person name="Ueki K."/>
        </authorList>
    </citation>
    <scope>NUCLEOTIDE SEQUENCE [LARGE SCALE GENOMIC DNA]</scope>
    <source>
        <strain evidence="11 12">E14</strain>
    </source>
</reference>
<gene>
    <name evidence="11" type="ORF">bsdE14_02280</name>
</gene>
<keyword evidence="9" id="KW-0472">Membrane</keyword>
<feature type="transmembrane region" description="Helical" evidence="9">
    <location>
        <begin position="309"/>
        <end position="329"/>
    </location>
</feature>
<comment type="similarity">
    <text evidence="1">Belongs to the protein kinase superfamily. NEK Ser/Thr protein kinase family. NIMA subfamily.</text>
</comment>
<evidence type="ECO:0000256" key="7">
    <source>
        <dbReference type="PROSITE-ProRule" id="PRU10141"/>
    </source>
</evidence>
<protein>
    <recommendedName>
        <fullName evidence="2">non-specific serine/threonine protein kinase</fullName>
        <ecNumber evidence="2">2.7.11.1</ecNumber>
    </recommendedName>
</protein>
<organism evidence="11 12">
    <name type="scientific">Clostridium omnivorum</name>
    <dbReference type="NCBI Taxonomy" id="1604902"/>
    <lineage>
        <taxon>Bacteria</taxon>
        <taxon>Bacillati</taxon>
        <taxon>Bacillota</taxon>
        <taxon>Clostridia</taxon>
        <taxon>Eubacteriales</taxon>
        <taxon>Clostridiaceae</taxon>
        <taxon>Clostridium</taxon>
    </lineage>
</organism>
<evidence type="ECO:0000313" key="11">
    <source>
        <dbReference type="EMBL" id="GLC28818.1"/>
    </source>
</evidence>
<dbReference type="EMBL" id="BRXR01000001">
    <property type="protein sequence ID" value="GLC28818.1"/>
    <property type="molecule type" value="Genomic_DNA"/>
</dbReference>
<evidence type="ECO:0000256" key="3">
    <source>
        <dbReference type="ARBA" id="ARBA00022679"/>
    </source>
</evidence>
<sequence length="424" mass="48681">MLSSGILLDNRYEIIKVLGKGGMSTVYLAKDKRLNKNWAVKEVKESFRDQVDLSAEPNILKNLNHIGIPKIIDIFNENDNLYIVEDFIEGNNLEQYIKMNTDISITSILSITSKICEILEYLHGLEPPIIYRDLKPQNIIISNEQQVTLVDFGISKIYKVNGNMDTVALGTKGYAAPEQYGANQSNIRSDIYGLGAVIFFLINKRSPNTINEPLKDDSYSMEIGKEIKDIIKKCMQIEPGDRFESINTLKKYIDNIIENNDKTTKILDYSFYNNPSDRTEIMDNKSIEFKTELNDKSIHKKNKKSRKKIILVAVTFLILLLCFSSFLAYNENNKVLDNKDSSVQKEQIVDSKENTNKDAIDMPNNEDNESTQDNNNQVMQPQNNQESMVNNNNDLKNWENYKKDLEELKKSYNKSKGKGKNKHN</sequence>
<keyword evidence="5" id="KW-0418">Kinase</keyword>
<feature type="region of interest" description="Disordered" evidence="8">
    <location>
        <begin position="349"/>
        <end position="402"/>
    </location>
</feature>
<dbReference type="InterPro" id="IPR017441">
    <property type="entry name" value="Protein_kinase_ATP_BS"/>
</dbReference>
<evidence type="ECO:0000256" key="9">
    <source>
        <dbReference type="SAM" id="Phobius"/>
    </source>
</evidence>
<dbReference type="SUPFAM" id="SSF56112">
    <property type="entry name" value="Protein kinase-like (PK-like)"/>
    <property type="match status" value="1"/>
</dbReference>
<dbReference type="InterPro" id="IPR050660">
    <property type="entry name" value="NEK_Ser/Thr_kinase"/>
</dbReference>
<evidence type="ECO:0000256" key="6">
    <source>
        <dbReference type="ARBA" id="ARBA00022840"/>
    </source>
</evidence>
<feature type="binding site" evidence="7">
    <location>
        <position position="41"/>
    </location>
    <ligand>
        <name>ATP</name>
        <dbReference type="ChEBI" id="CHEBI:30616"/>
    </ligand>
</feature>
<evidence type="ECO:0000256" key="1">
    <source>
        <dbReference type="ARBA" id="ARBA00010886"/>
    </source>
</evidence>
<dbReference type="PROSITE" id="PS00108">
    <property type="entry name" value="PROTEIN_KINASE_ST"/>
    <property type="match status" value="1"/>
</dbReference>
<evidence type="ECO:0000256" key="2">
    <source>
        <dbReference type="ARBA" id="ARBA00012513"/>
    </source>
</evidence>
<evidence type="ECO:0000259" key="10">
    <source>
        <dbReference type="PROSITE" id="PS50011"/>
    </source>
</evidence>
<accession>A0ABQ5N0W0</accession>
<dbReference type="Gene3D" id="1.10.510.10">
    <property type="entry name" value="Transferase(Phosphotransferase) domain 1"/>
    <property type="match status" value="1"/>
</dbReference>
<dbReference type="RefSeq" id="WP_264848086.1">
    <property type="nucleotide sequence ID" value="NZ_BRXR01000001.1"/>
</dbReference>
<evidence type="ECO:0000256" key="8">
    <source>
        <dbReference type="SAM" id="MobiDB-lite"/>
    </source>
</evidence>
<evidence type="ECO:0000313" key="12">
    <source>
        <dbReference type="Proteomes" id="UP001208567"/>
    </source>
</evidence>
<dbReference type="SMART" id="SM00220">
    <property type="entry name" value="S_TKc"/>
    <property type="match status" value="1"/>
</dbReference>
<feature type="domain" description="Protein kinase" evidence="10">
    <location>
        <begin position="12"/>
        <end position="257"/>
    </location>
</feature>
<feature type="compositionally biased region" description="Basic and acidic residues" evidence="8">
    <location>
        <begin position="349"/>
        <end position="360"/>
    </location>
</feature>
<dbReference type="EC" id="2.7.11.1" evidence="2"/>
<dbReference type="Pfam" id="PF00069">
    <property type="entry name" value="Pkinase"/>
    <property type="match status" value="1"/>
</dbReference>
<dbReference type="Proteomes" id="UP001208567">
    <property type="component" value="Unassembled WGS sequence"/>
</dbReference>
<keyword evidence="9" id="KW-1133">Transmembrane helix</keyword>
<name>A0ABQ5N0W0_9CLOT</name>
<dbReference type="CDD" id="cd14014">
    <property type="entry name" value="STKc_PknB_like"/>
    <property type="match status" value="1"/>
</dbReference>
<comment type="caution">
    <text evidence="11">The sequence shown here is derived from an EMBL/GenBank/DDBJ whole genome shotgun (WGS) entry which is preliminary data.</text>
</comment>